<evidence type="ECO:0000256" key="1">
    <source>
        <dbReference type="ARBA" id="ARBA00006529"/>
    </source>
</evidence>
<reference evidence="12" key="2">
    <citation type="submission" date="2017-06" db="EMBL/GenBank/DDBJ databases">
        <title>The pomegranate genome and the genomics of punicalagin biosynthesis.</title>
        <authorList>
            <person name="Xu C."/>
        </authorList>
    </citation>
    <scope>NUCLEOTIDE SEQUENCE [LARGE SCALE GENOMIC DNA]</scope>
    <source>
        <tissue evidence="12">Fresh leaf</tissue>
    </source>
</reference>
<evidence type="ECO:0000256" key="6">
    <source>
        <dbReference type="ARBA" id="ARBA00022840"/>
    </source>
</evidence>
<dbReference type="GO" id="GO:0004709">
    <property type="term" value="F:MAP kinase kinase kinase activity"/>
    <property type="evidence" value="ECO:0007669"/>
    <property type="project" value="UniProtKB-EC"/>
</dbReference>
<feature type="region of interest" description="Disordered" evidence="10">
    <location>
        <begin position="578"/>
        <end position="612"/>
    </location>
</feature>
<evidence type="ECO:0000313" key="12">
    <source>
        <dbReference type="EMBL" id="OWM89009.1"/>
    </source>
</evidence>
<evidence type="ECO:0000256" key="5">
    <source>
        <dbReference type="ARBA" id="ARBA00022777"/>
    </source>
</evidence>
<evidence type="ECO:0000256" key="10">
    <source>
        <dbReference type="SAM" id="MobiDB-lite"/>
    </source>
</evidence>
<evidence type="ECO:0000256" key="2">
    <source>
        <dbReference type="ARBA" id="ARBA00012406"/>
    </source>
</evidence>
<evidence type="ECO:0000256" key="8">
    <source>
        <dbReference type="ARBA" id="ARBA00048329"/>
    </source>
</evidence>
<dbReference type="InterPro" id="IPR017441">
    <property type="entry name" value="Protein_kinase_ATP_BS"/>
</dbReference>
<feature type="compositionally biased region" description="Low complexity" evidence="10">
    <location>
        <begin position="666"/>
        <end position="687"/>
    </location>
</feature>
<reference evidence="14" key="1">
    <citation type="journal article" date="2017" name="Plant J.">
        <title>The pomegranate (Punica granatum L.) genome and the genomics of punicalagin biosynthesis.</title>
        <authorList>
            <person name="Qin G."/>
            <person name="Xu C."/>
            <person name="Ming R."/>
            <person name="Tang H."/>
            <person name="Guyot R."/>
            <person name="Kramer E.M."/>
            <person name="Hu Y."/>
            <person name="Yi X."/>
            <person name="Qi Y."/>
            <person name="Xu X."/>
            <person name="Gao Z."/>
            <person name="Pan H."/>
            <person name="Jian J."/>
            <person name="Tian Y."/>
            <person name="Yue Z."/>
            <person name="Xu Y."/>
        </authorList>
    </citation>
    <scope>NUCLEOTIDE SEQUENCE [LARGE SCALE GENOMIC DNA]</scope>
    <source>
        <strain evidence="14">cv. Dabenzi</strain>
    </source>
</reference>
<dbReference type="PANTHER" id="PTHR48016:SF5">
    <property type="entry name" value="MITOGEN-ACTIVATED PROTEIN KINASE KINASE KINASE 5"/>
    <property type="match status" value="1"/>
</dbReference>
<dbReference type="PROSITE" id="PS00107">
    <property type="entry name" value="PROTEIN_KINASE_ATP"/>
    <property type="match status" value="1"/>
</dbReference>
<evidence type="ECO:0000256" key="7">
    <source>
        <dbReference type="ARBA" id="ARBA00047559"/>
    </source>
</evidence>
<dbReference type="InterPro" id="IPR050538">
    <property type="entry name" value="MAP_kinase_kinase_kinase"/>
</dbReference>
<comment type="catalytic activity">
    <reaction evidence="7">
        <text>L-threonyl-[protein] + ATP = O-phospho-L-threonyl-[protein] + ADP + H(+)</text>
        <dbReference type="Rhea" id="RHEA:46608"/>
        <dbReference type="Rhea" id="RHEA-COMP:11060"/>
        <dbReference type="Rhea" id="RHEA-COMP:11605"/>
        <dbReference type="ChEBI" id="CHEBI:15378"/>
        <dbReference type="ChEBI" id="CHEBI:30013"/>
        <dbReference type="ChEBI" id="CHEBI:30616"/>
        <dbReference type="ChEBI" id="CHEBI:61977"/>
        <dbReference type="ChEBI" id="CHEBI:456216"/>
        <dbReference type="EC" id="2.7.11.25"/>
    </reaction>
</comment>
<feature type="region of interest" description="Disordered" evidence="10">
    <location>
        <begin position="627"/>
        <end position="694"/>
    </location>
</feature>
<feature type="compositionally biased region" description="Low complexity" evidence="10">
    <location>
        <begin position="61"/>
        <end position="76"/>
    </location>
</feature>
<name>A0A218XWM7_PUNGR</name>
<proteinExistence type="inferred from homology"/>
<keyword evidence="15" id="KW-1185">Reference proteome</keyword>
<gene>
    <name evidence="12" type="ORF">CDL15_Pgr016393</name>
    <name evidence="13" type="ORF">CRG98_031833</name>
</gene>
<dbReference type="STRING" id="22663.A0A218XWM7"/>
<comment type="similarity">
    <text evidence="1">Belongs to the protein kinase superfamily. STE Ser/Thr protein kinase family. MAP kinase kinase kinase subfamily.</text>
</comment>
<keyword evidence="5" id="KW-0418">Kinase</keyword>
<evidence type="ECO:0000256" key="3">
    <source>
        <dbReference type="ARBA" id="ARBA00022679"/>
    </source>
</evidence>
<dbReference type="InterPro" id="IPR011009">
    <property type="entry name" value="Kinase-like_dom_sf"/>
</dbReference>
<dbReference type="PANTHER" id="PTHR48016">
    <property type="entry name" value="MAP KINASE KINASE KINASE SSK2-RELATED-RELATED"/>
    <property type="match status" value="1"/>
</dbReference>
<sequence length="694" mass="75484">MRWLQNISFSQASLSPPSTSSSPTKAAGERIGPKLTRQRNLRYLSEREITGALHLPPPDGEPAATTTPTTTTASPPGAAPQPLPLPEISLLFRRVGGFTGSQPERGDCPLPSPEEAGIVRDRGDGSNEGSVLSQRDKKIVLEPLEARTSTRVFQDVNAAESSYDNFMINVPIRSAPTSPFATSPFAASPFASPMLSPPKVATGDFFPYYYITPKANQIWSAPEMPTGVPLPTYPDYVTFSSESSPLHSPQMKSPPHVSSRSISGPSPMSRRESNSHTSVHPLPLPPGAASLSPSGNPHVAFKPESVPLNSQWQKGKLIGRGTFGSVYVASNLETGALCAMKEVELFPDDPKSIECMKQLEQEIKVLSRLKHPNIVQYYGSEIIEDRFYIYLEYVHPGSINKYVREHCGAITESVVRCFTRHILSGLAYLHSKKTIHRDIKGANLLVDASGVVKLADFGMAKHLSGQASDLSLKGSPYWMAPELMNAVMQRDSNSDVALAVDIWSLGCTIIEMLTGKPPWSEYEGAAAMFKILKDTPPIPESLSPEGKDFLQHCFKRNPAERSSAAMLLEHRFLKNSQLHDNQSCSRQASNRIKLKDLPLSPGQQRSKNAIDHSLVCPTARSVKSNATFDGESGWQSHHRAADVAASSRKSPRSILEAIPSLSPPHSDGSSNDPSTSSNPPSSGNESPTKNHVFR</sequence>
<dbReference type="Gene3D" id="1.10.510.10">
    <property type="entry name" value="Transferase(Phosphotransferase) domain 1"/>
    <property type="match status" value="1"/>
</dbReference>
<comment type="caution">
    <text evidence="12">The sequence shown here is derived from an EMBL/GenBank/DDBJ whole genome shotgun (WGS) entry which is preliminary data.</text>
</comment>
<dbReference type="PROSITE" id="PS50011">
    <property type="entry name" value="PROTEIN_KINASE_DOM"/>
    <property type="match status" value="1"/>
</dbReference>
<dbReference type="SUPFAM" id="SSF56112">
    <property type="entry name" value="Protein kinase-like (PK-like)"/>
    <property type="match status" value="1"/>
</dbReference>
<feature type="binding site" evidence="9">
    <location>
        <position position="341"/>
    </location>
    <ligand>
        <name>ATP</name>
        <dbReference type="ChEBI" id="CHEBI:30616"/>
    </ligand>
</feature>
<feature type="compositionally biased region" description="Low complexity" evidence="10">
    <location>
        <begin position="8"/>
        <end position="23"/>
    </location>
</feature>
<evidence type="ECO:0000313" key="15">
    <source>
        <dbReference type="Proteomes" id="UP000233551"/>
    </source>
</evidence>
<dbReference type="AlphaFoldDB" id="A0A218XWM7"/>
<keyword evidence="3" id="KW-0808">Transferase</keyword>
<evidence type="ECO:0000313" key="13">
    <source>
        <dbReference type="EMBL" id="PKI47783.1"/>
    </source>
</evidence>
<dbReference type="Proteomes" id="UP000197138">
    <property type="component" value="Unassembled WGS sequence"/>
</dbReference>
<evidence type="ECO:0000256" key="9">
    <source>
        <dbReference type="PROSITE-ProRule" id="PRU10141"/>
    </source>
</evidence>
<keyword evidence="4 9" id="KW-0547">Nucleotide-binding</keyword>
<dbReference type="GO" id="GO:0005737">
    <property type="term" value="C:cytoplasm"/>
    <property type="evidence" value="ECO:0007669"/>
    <property type="project" value="TreeGrafter"/>
</dbReference>
<evidence type="ECO:0000313" key="14">
    <source>
        <dbReference type="Proteomes" id="UP000197138"/>
    </source>
</evidence>
<dbReference type="InterPro" id="IPR000719">
    <property type="entry name" value="Prot_kinase_dom"/>
</dbReference>
<dbReference type="FunFam" id="1.10.510.10:FF:000357">
    <property type="entry name" value="Mitogen-activated protein kinase kinase kinase 5"/>
    <property type="match status" value="1"/>
</dbReference>
<evidence type="ECO:0000256" key="4">
    <source>
        <dbReference type="ARBA" id="ARBA00022741"/>
    </source>
</evidence>
<dbReference type="SMART" id="SM00220">
    <property type="entry name" value="S_TKc"/>
    <property type="match status" value="1"/>
</dbReference>
<feature type="compositionally biased region" description="Polar residues" evidence="10">
    <location>
        <begin position="241"/>
        <end position="251"/>
    </location>
</feature>
<feature type="region of interest" description="Disordered" evidence="10">
    <location>
        <begin position="241"/>
        <end position="302"/>
    </location>
</feature>
<dbReference type="GO" id="GO:0005524">
    <property type="term" value="F:ATP binding"/>
    <property type="evidence" value="ECO:0007669"/>
    <property type="project" value="UniProtKB-UniRule"/>
</dbReference>
<dbReference type="EMBL" id="PGOL01002460">
    <property type="protein sequence ID" value="PKI47783.1"/>
    <property type="molecule type" value="Genomic_DNA"/>
</dbReference>
<organism evidence="12 14">
    <name type="scientific">Punica granatum</name>
    <name type="common">Pomegranate</name>
    <dbReference type="NCBI Taxonomy" id="22663"/>
    <lineage>
        <taxon>Eukaryota</taxon>
        <taxon>Viridiplantae</taxon>
        <taxon>Streptophyta</taxon>
        <taxon>Embryophyta</taxon>
        <taxon>Tracheophyta</taxon>
        <taxon>Spermatophyta</taxon>
        <taxon>Magnoliopsida</taxon>
        <taxon>eudicotyledons</taxon>
        <taxon>Gunneridae</taxon>
        <taxon>Pentapetalae</taxon>
        <taxon>rosids</taxon>
        <taxon>malvids</taxon>
        <taxon>Myrtales</taxon>
        <taxon>Lythraceae</taxon>
        <taxon>Punica</taxon>
    </lineage>
</organism>
<dbReference type="Proteomes" id="UP000233551">
    <property type="component" value="Unassembled WGS sequence"/>
</dbReference>
<protein>
    <recommendedName>
        <fullName evidence="2">mitogen-activated protein kinase kinase kinase</fullName>
        <ecNumber evidence="2">2.7.11.25</ecNumber>
    </recommendedName>
</protein>
<evidence type="ECO:0000259" key="11">
    <source>
        <dbReference type="PROSITE" id="PS50011"/>
    </source>
</evidence>
<feature type="compositionally biased region" description="Low complexity" evidence="10">
    <location>
        <begin position="255"/>
        <end position="268"/>
    </location>
</feature>
<feature type="compositionally biased region" description="Polar residues" evidence="10">
    <location>
        <begin position="578"/>
        <end position="590"/>
    </location>
</feature>
<feature type="domain" description="Protein kinase" evidence="11">
    <location>
        <begin position="312"/>
        <end position="573"/>
    </location>
</feature>
<dbReference type="Pfam" id="PF00069">
    <property type="entry name" value="Pkinase"/>
    <property type="match status" value="1"/>
</dbReference>
<dbReference type="EMBL" id="MTKT01000733">
    <property type="protein sequence ID" value="OWM89009.1"/>
    <property type="molecule type" value="Genomic_DNA"/>
</dbReference>
<reference evidence="13 15" key="3">
    <citation type="submission" date="2017-11" db="EMBL/GenBank/DDBJ databases">
        <title>De-novo sequencing of pomegranate (Punica granatum L.) genome.</title>
        <authorList>
            <person name="Akparov Z."/>
            <person name="Amiraslanov A."/>
            <person name="Hajiyeva S."/>
            <person name="Abbasov M."/>
            <person name="Kaur K."/>
            <person name="Hamwieh A."/>
            <person name="Solovyev V."/>
            <person name="Salamov A."/>
            <person name="Braich B."/>
            <person name="Kosarev P."/>
            <person name="Mahmoud A."/>
            <person name="Hajiyev E."/>
            <person name="Babayeva S."/>
            <person name="Izzatullayeva V."/>
            <person name="Mammadov A."/>
            <person name="Mammadov A."/>
            <person name="Sharifova S."/>
            <person name="Ojaghi J."/>
            <person name="Eynullazada K."/>
            <person name="Bayramov B."/>
            <person name="Abdulazimova A."/>
            <person name="Shahmuradov I."/>
        </authorList>
    </citation>
    <scope>NUCLEOTIDE SEQUENCE [LARGE SCALE GENOMIC DNA]</scope>
    <source>
        <strain evidence="13">AG2017</strain>
        <strain evidence="15">cv. AG2017</strain>
        <tissue evidence="13">Leaf</tissue>
    </source>
</reference>
<dbReference type="EC" id="2.7.11.25" evidence="2"/>
<feature type="region of interest" description="Disordered" evidence="10">
    <location>
        <begin position="99"/>
        <end position="133"/>
    </location>
</feature>
<feature type="region of interest" description="Disordered" evidence="10">
    <location>
        <begin position="1"/>
        <end position="82"/>
    </location>
</feature>
<accession>A0A218XWM7</accession>
<keyword evidence="6 9" id="KW-0067">ATP-binding</keyword>
<comment type="catalytic activity">
    <reaction evidence="8">
        <text>L-seryl-[protein] + ATP = O-phospho-L-seryl-[protein] + ADP + H(+)</text>
        <dbReference type="Rhea" id="RHEA:17989"/>
        <dbReference type="Rhea" id="RHEA-COMP:9863"/>
        <dbReference type="Rhea" id="RHEA-COMP:11604"/>
        <dbReference type="ChEBI" id="CHEBI:15378"/>
        <dbReference type="ChEBI" id="CHEBI:29999"/>
        <dbReference type="ChEBI" id="CHEBI:30616"/>
        <dbReference type="ChEBI" id="CHEBI:83421"/>
        <dbReference type="ChEBI" id="CHEBI:456216"/>
        <dbReference type="EC" id="2.7.11.25"/>
    </reaction>
</comment>